<dbReference type="SUPFAM" id="SSF55729">
    <property type="entry name" value="Acyl-CoA N-acyltransferases (Nat)"/>
    <property type="match status" value="1"/>
</dbReference>
<keyword evidence="3" id="KW-1185">Reference proteome</keyword>
<name>A0ABV0BV74_9SPHI</name>
<dbReference type="PANTHER" id="PTHR43072:SF61">
    <property type="entry name" value="ACETYLTRANSFERASE-RELATED"/>
    <property type="match status" value="1"/>
</dbReference>
<dbReference type="PANTHER" id="PTHR43072">
    <property type="entry name" value="N-ACETYLTRANSFERASE"/>
    <property type="match status" value="1"/>
</dbReference>
<dbReference type="EMBL" id="JBDJNQ010000007">
    <property type="protein sequence ID" value="MEN5378680.1"/>
    <property type="molecule type" value="Genomic_DNA"/>
</dbReference>
<evidence type="ECO:0000313" key="2">
    <source>
        <dbReference type="EMBL" id="MEN5378680.1"/>
    </source>
</evidence>
<dbReference type="CDD" id="cd04301">
    <property type="entry name" value="NAT_SF"/>
    <property type="match status" value="1"/>
</dbReference>
<dbReference type="Gene3D" id="3.40.630.30">
    <property type="match status" value="1"/>
</dbReference>
<protein>
    <submittedName>
        <fullName evidence="2">GNAT family N-acetyltransferase</fullName>
    </submittedName>
</protein>
<dbReference type="RefSeq" id="WP_021190484.1">
    <property type="nucleotide sequence ID" value="NZ_JBDJNQ010000007.1"/>
</dbReference>
<dbReference type="PROSITE" id="PS51186">
    <property type="entry name" value="GNAT"/>
    <property type="match status" value="1"/>
</dbReference>
<accession>A0ABV0BV74</accession>
<dbReference type="InterPro" id="IPR000182">
    <property type="entry name" value="GNAT_dom"/>
</dbReference>
<dbReference type="InterPro" id="IPR008125">
    <property type="entry name" value="Streptothricin_AcTrfase"/>
</dbReference>
<evidence type="ECO:0000259" key="1">
    <source>
        <dbReference type="PROSITE" id="PS51186"/>
    </source>
</evidence>
<dbReference type="PRINTS" id="PR01754">
    <property type="entry name" value="SACTRNSFRASE"/>
</dbReference>
<dbReference type="Pfam" id="PF00583">
    <property type="entry name" value="Acetyltransf_1"/>
    <property type="match status" value="1"/>
</dbReference>
<gene>
    <name evidence="2" type="ORF">ABE541_15560</name>
</gene>
<sequence length="148" mass="17520">MKSEIRQATLANLDETAVLFDLYRVFYRQQPDLEKGKAFLKERFVNSESTIFLIYVDNQAVGFVQLYKLFHYTKLAKQWLLSDLYVHPDYRGQGLSIALIDRSKLWCEETNACGLMLETEKTNIVGNKLYPKCGFEYDGLHNYYHWWK</sequence>
<feature type="domain" description="N-acetyltransferase" evidence="1">
    <location>
        <begin position="3"/>
        <end position="148"/>
    </location>
</feature>
<evidence type="ECO:0000313" key="3">
    <source>
        <dbReference type="Proteomes" id="UP001409291"/>
    </source>
</evidence>
<dbReference type="InterPro" id="IPR016181">
    <property type="entry name" value="Acyl_CoA_acyltransferase"/>
</dbReference>
<proteinExistence type="predicted"/>
<comment type="caution">
    <text evidence="2">The sequence shown here is derived from an EMBL/GenBank/DDBJ whole genome shotgun (WGS) entry which is preliminary data.</text>
</comment>
<organism evidence="2 3">
    <name type="scientific">Sphingobacterium kitahiroshimense</name>
    <dbReference type="NCBI Taxonomy" id="470446"/>
    <lineage>
        <taxon>Bacteria</taxon>
        <taxon>Pseudomonadati</taxon>
        <taxon>Bacteroidota</taxon>
        <taxon>Sphingobacteriia</taxon>
        <taxon>Sphingobacteriales</taxon>
        <taxon>Sphingobacteriaceae</taxon>
        <taxon>Sphingobacterium</taxon>
    </lineage>
</organism>
<dbReference type="Proteomes" id="UP001409291">
    <property type="component" value="Unassembled WGS sequence"/>
</dbReference>
<reference evidence="2 3" key="1">
    <citation type="submission" date="2024-04" db="EMBL/GenBank/DDBJ databases">
        <title>WGS of bacteria from Torrens River.</title>
        <authorList>
            <person name="Wyrsch E.R."/>
            <person name="Drigo B."/>
        </authorList>
    </citation>
    <scope>NUCLEOTIDE SEQUENCE [LARGE SCALE GENOMIC DNA]</scope>
    <source>
        <strain evidence="2 3">TWI391</strain>
    </source>
</reference>